<feature type="transmembrane region" description="Helical" evidence="1">
    <location>
        <begin position="78"/>
        <end position="100"/>
    </location>
</feature>
<reference evidence="2" key="1">
    <citation type="journal article" date="2021" name="PeerJ">
        <title>Extensive microbial diversity within the chicken gut microbiome revealed by metagenomics and culture.</title>
        <authorList>
            <person name="Gilroy R."/>
            <person name="Ravi A."/>
            <person name="Getino M."/>
            <person name="Pursley I."/>
            <person name="Horton D.L."/>
            <person name="Alikhan N.F."/>
            <person name="Baker D."/>
            <person name="Gharbi K."/>
            <person name="Hall N."/>
            <person name="Watson M."/>
            <person name="Adriaenssens E.M."/>
            <person name="Foster-Nyarko E."/>
            <person name="Jarju S."/>
            <person name="Secka A."/>
            <person name="Antonio M."/>
            <person name="Oren A."/>
            <person name="Chaudhuri R.R."/>
            <person name="La Ragione R."/>
            <person name="Hildebrand F."/>
            <person name="Pallen M.J."/>
        </authorList>
    </citation>
    <scope>NUCLEOTIDE SEQUENCE</scope>
    <source>
        <strain evidence="2">ChiGjej6B6-11269</strain>
    </source>
</reference>
<feature type="transmembrane region" description="Helical" evidence="1">
    <location>
        <begin position="141"/>
        <end position="162"/>
    </location>
</feature>
<proteinExistence type="predicted"/>
<comment type="caution">
    <text evidence="2">The sequence shown here is derived from an EMBL/GenBank/DDBJ whole genome shotgun (WGS) entry which is preliminary data.</text>
</comment>
<dbReference type="AlphaFoldDB" id="A0A9D3A0P5"/>
<evidence type="ECO:0000313" key="3">
    <source>
        <dbReference type="Proteomes" id="UP000786989"/>
    </source>
</evidence>
<name>A0A9D3A0P5_9ACTN</name>
<keyword evidence="1" id="KW-0812">Transmembrane</keyword>
<gene>
    <name evidence="2" type="ORF">K8U77_01400</name>
</gene>
<feature type="transmembrane region" description="Helical" evidence="1">
    <location>
        <begin position="107"/>
        <end position="129"/>
    </location>
</feature>
<evidence type="ECO:0000313" key="2">
    <source>
        <dbReference type="EMBL" id="HJF64758.1"/>
    </source>
</evidence>
<dbReference type="Proteomes" id="UP000786989">
    <property type="component" value="Unassembled WGS sequence"/>
</dbReference>
<feature type="transmembrane region" description="Helical" evidence="1">
    <location>
        <begin position="6"/>
        <end position="25"/>
    </location>
</feature>
<evidence type="ECO:0000256" key="1">
    <source>
        <dbReference type="SAM" id="Phobius"/>
    </source>
</evidence>
<dbReference type="EMBL" id="DYWI01000022">
    <property type="protein sequence ID" value="HJF64758.1"/>
    <property type="molecule type" value="Genomic_DNA"/>
</dbReference>
<reference evidence="2" key="2">
    <citation type="submission" date="2021-09" db="EMBL/GenBank/DDBJ databases">
        <authorList>
            <person name="Gilroy R."/>
        </authorList>
    </citation>
    <scope>NUCLEOTIDE SEQUENCE</scope>
    <source>
        <strain evidence="2">ChiGjej6B6-11269</strain>
    </source>
</reference>
<keyword evidence="1" id="KW-0472">Membrane</keyword>
<sequence length="257" mass="26535">MGLESLFAFTMLGGLAAGTYVFETVLRKTREGDRPWLVPLAVVVLFAVGLAAAATHVHSFAHAFDSLFSGTVNFGAGMVHEVAVSGLFFVLALIDLIVTFAKKGSPFALRVVTAIVALVCIVLMGAAYIDILGNSVWCNAPATVISFVGGGLAMGLALFAVLDSEGFSTGISRVMGLIVNIVLAVGIALEIMAFSDAGLDPMMQIVALVIAPAASCVLLGVATKASNARMIAIAICVLTVVGVAISRWAFYATSAMM</sequence>
<feature type="transmembrane region" description="Helical" evidence="1">
    <location>
        <begin position="174"/>
        <end position="195"/>
    </location>
</feature>
<organism evidence="2 3">
    <name type="scientific">Slackia equolifaciens</name>
    <dbReference type="NCBI Taxonomy" id="498718"/>
    <lineage>
        <taxon>Bacteria</taxon>
        <taxon>Bacillati</taxon>
        <taxon>Actinomycetota</taxon>
        <taxon>Coriobacteriia</taxon>
        <taxon>Eggerthellales</taxon>
        <taxon>Eggerthellaceae</taxon>
        <taxon>Slackia</taxon>
    </lineage>
</organism>
<feature type="transmembrane region" description="Helical" evidence="1">
    <location>
        <begin position="201"/>
        <end position="223"/>
    </location>
</feature>
<protein>
    <submittedName>
        <fullName evidence="2">DMSO reductase</fullName>
    </submittedName>
</protein>
<feature type="transmembrane region" description="Helical" evidence="1">
    <location>
        <begin position="37"/>
        <end position="58"/>
    </location>
</feature>
<accession>A0A9D3A0P5</accession>
<feature type="transmembrane region" description="Helical" evidence="1">
    <location>
        <begin position="230"/>
        <end position="250"/>
    </location>
</feature>
<keyword evidence="1" id="KW-1133">Transmembrane helix</keyword>